<evidence type="ECO:0000313" key="7">
    <source>
        <dbReference type="EMBL" id="ELP84331.1"/>
    </source>
</evidence>
<evidence type="ECO:0000313" key="8">
    <source>
        <dbReference type="Proteomes" id="UP000014680"/>
    </source>
</evidence>
<dbReference type="KEGG" id="eiv:EIN_276810"/>
<keyword evidence="3" id="KW-0804">Transcription</keyword>
<dbReference type="InterPro" id="IPR009057">
    <property type="entry name" value="Homeodomain-like_sf"/>
</dbReference>
<evidence type="ECO:0000256" key="4">
    <source>
        <dbReference type="ARBA" id="ARBA00023242"/>
    </source>
</evidence>
<keyword evidence="2" id="KW-0238">DNA-binding</keyword>
<evidence type="ECO:0000259" key="6">
    <source>
        <dbReference type="PROSITE" id="PS51294"/>
    </source>
</evidence>
<keyword evidence="1" id="KW-0805">Transcription regulation</keyword>
<dbReference type="PANTHER" id="PTHR46621">
    <property type="entry name" value="SNRNA-ACTIVATING PROTEIN COMPLEX SUBUNIT 4"/>
    <property type="match status" value="1"/>
</dbReference>
<dbReference type="CDD" id="cd00167">
    <property type="entry name" value="SANT"/>
    <property type="match status" value="2"/>
</dbReference>
<dbReference type="InterPro" id="IPR017930">
    <property type="entry name" value="Myb_dom"/>
</dbReference>
<name>A0A0A1TVF0_ENTIV</name>
<protein>
    <recommendedName>
        <fullName evidence="9">Myb-like DNA-binding domain containing protein</fullName>
    </recommendedName>
</protein>
<feature type="domain" description="HTH myb-type" evidence="6">
    <location>
        <begin position="25"/>
        <end position="80"/>
    </location>
</feature>
<dbReference type="PANTHER" id="PTHR46621:SF1">
    <property type="entry name" value="SNRNA-ACTIVATING PROTEIN COMPLEX SUBUNIT 4"/>
    <property type="match status" value="1"/>
</dbReference>
<dbReference type="GO" id="GO:0019185">
    <property type="term" value="C:snRNA-activating protein complex"/>
    <property type="evidence" value="ECO:0007669"/>
    <property type="project" value="TreeGrafter"/>
</dbReference>
<evidence type="ECO:0008006" key="9">
    <source>
        <dbReference type="Google" id="ProtNLM"/>
    </source>
</evidence>
<evidence type="ECO:0000256" key="1">
    <source>
        <dbReference type="ARBA" id="ARBA00023015"/>
    </source>
</evidence>
<dbReference type="GO" id="GO:0000978">
    <property type="term" value="F:RNA polymerase II cis-regulatory region sequence-specific DNA binding"/>
    <property type="evidence" value="ECO:0007669"/>
    <property type="project" value="TreeGrafter"/>
</dbReference>
<dbReference type="Gene3D" id="1.10.10.60">
    <property type="entry name" value="Homeodomain-like"/>
    <property type="match status" value="2"/>
</dbReference>
<dbReference type="Pfam" id="PF13921">
    <property type="entry name" value="Myb_DNA-bind_6"/>
    <property type="match status" value="1"/>
</dbReference>
<dbReference type="VEuPathDB" id="AmoebaDB:EIN_276810"/>
<dbReference type="OrthoDB" id="2143914at2759"/>
<feature type="domain" description="Myb-like" evidence="5">
    <location>
        <begin position="77"/>
        <end position="127"/>
    </location>
</feature>
<dbReference type="Proteomes" id="UP000014680">
    <property type="component" value="Unassembled WGS sequence"/>
</dbReference>
<dbReference type="PROSITE" id="PS51294">
    <property type="entry name" value="HTH_MYB"/>
    <property type="match status" value="2"/>
</dbReference>
<dbReference type="InterPro" id="IPR001005">
    <property type="entry name" value="SANT/Myb"/>
</dbReference>
<dbReference type="PROSITE" id="PS50090">
    <property type="entry name" value="MYB_LIKE"/>
    <property type="match status" value="2"/>
</dbReference>
<dbReference type="InterPro" id="IPR051575">
    <property type="entry name" value="Myb-like_DNA-bd"/>
</dbReference>
<proteinExistence type="predicted"/>
<reference evidence="7 8" key="1">
    <citation type="submission" date="2012-10" db="EMBL/GenBank/DDBJ databases">
        <authorList>
            <person name="Zafar N."/>
            <person name="Inman J."/>
            <person name="Hall N."/>
            <person name="Lorenzi H."/>
            <person name="Caler E."/>
        </authorList>
    </citation>
    <scope>NUCLEOTIDE SEQUENCE [LARGE SCALE GENOMIC DNA]</scope>
    <source>
        <strain evidence="7 8">IP1</strain>
    </source>
</reference>
<dbReference type="SUPFAM" id="SSF46689">
    <property type="entry name" value="Homeodomain-like"/>
    <property type="match status" value="1"/>
</dbReference>
<accession>A0A0A1TVF0</accession>
<dbReference type="RefSeq" id="XP_004183677.1">
    <property type="nucleotide sequence ID" value="XM_004183629.1"/>
</dbReference>
<dbReference type="AlphaFoldDB" id="A0A0A1TVF0"/>
<dbReference type="GeneID" id="14883327"/>
<dbReference type="EMBL" id="KB207139">
    <property type="protein sequence ID" value="ELP84331.1"/>
    <property type="molecule type" value="Genomic_DNA"/>
</dbReference>
<evidence type="ECO:0000256" key="2">
    <source>
        <dbReference type="ARBA" id="ARBA00023125"/>
    </source>
</evidence>
<keyword evidence="8" id="KW-1185">Reference proteome</keyword>
<gene>
    <name evidence="7" type="ORF">EIN_276810</name>
</gene>
<dbReference type="GO" id="GO:0042795">
    <property type="term" value="P:snRNA transcription by RNA polymerase II"/>
    <property type="evidence" value="ECO:0007669"/>
    <property type="project" value="TreeGrafter"/>
</dbReference>
<evidence type="ECO:0000256" key="3">
    <source>
        <dbReference type="ARBA" id="ARBA00023163"/>
    </source>
</evidence>
<dbReference type="GO" id="GO:0042796">
    <property type="term" value="P:snRNA transcription by RNA polymerase III"/>
    <property type="evidence" value="ECO:0007669"/>
    <property type="project" value="TreeGrafter"/>
</dbReference>
<feature type="domain" description="Myb-like" evidence="5">
    <location>
        <begin position="25"/>
        <end position="76"/>
    </location>
</feature>
<dbReference type="GO" id="GO:0001006">
    <property type="term" value="F:RNA polymerase III type 3 promoter sequence-specific DNA binding"/>
    <property type="evidence" value="ECO:0007669"/>
    <property type="project" value="TreeGrafter"/>
</dbReference>
<sequence length="233" mass="27587">MSTTSVEQTSEQTSKDTLMHKYLIKKQTKKVRWTKEEDAALLDSVRRNGETNWSKVVLDIPNRTKKQCREHYINSLSTLISKDPFTAEEDKIILQMQKDIGNHWVLISKELYGRTPNAVKNRYCSHLSKIKHNMNKHEQACTKIRSIVLKSLGTKSAFVPVEKEMFEIFNYNTVSRKTLSWAFWSMKTGKYRDHVQNIKKSSFQFFSQFFQFLPNSWGFKQLFVYKLIKKQLW</sequence>
<feature type="domain" description="HTH myb-type" evidence="6">
    <location>
        <begin position="82"/>
        <end position="131"/>
    </location>
</feature>
<dbReference type="SMART" id="SM00717">
    <property type="entry name" value="SANT"/>
    <property type="match status" value="2"/>
</dbReference>
<keyword evidence="4" id="KW-0539">Nucleus</keyword>
<evidence type="ECO:0000259" key="5">
    <source>
        <dbReference type="PROSITE" id="PS50090"/>
    </source>
</evidence>
<organism evidence="7 8">
    <name type="scientific">Entamoeba invadens IP1</name>
    <dbReference type="NCBI Taxonomy" id="370355"/>
    <lineage>
        <taxon>Eukaryota</taxon>
        <taxon>Amoebozoa</taxon>
        <taxon>Evosea</taxon>
        <taxon>Archamoebae</taxon>
        <taxon>Mastigamoebida</taxon>
        <taxon>Entamoebidae</taxon>
        <taxon>Entamoeba</taxon>
    </lineage>
</organism>